<evidence type="ECO:0000313" key="4">
    <source>
        <dbReference type="Proteomes" id="UP000693970"/>
    </source>
</evidence>
<feature type="transmembrane region" description="Helical" evidence="2">
    <location>
        <begin position="165"/>
        <end position="183"/>
    </location>
</feature>
<keyword evidence="2" id="KW-0472">Membrane</keyword>
<name>A0A9K3Q6N9_9STRA</name>
<feature type="compositionally biased region" description="Polar residues" evidence="1">
    <location>
        <begin position="40"/>
        <end position="50"/>
    </location>
</feature>
<reference evidence="3" key="2">
    <citation type="submission" date="2021-04" db="EMBL/GenBank/DDBJ databases">
        <authorList>
            <person name="Podell S."/>
        </authorList>
    </citation>
    <scope>NUCLEOTIDE SEQUENCE</scope>
    <source>
        <strain evidence="3">Hildebrandi</strain>
    </source>
</reference>
<organism evidence="3 4">
    <name type="scientific">Nitzschia inconspicua</name>
    <dbReference type="NCBI Taxonomy" id="303405"/>
    <lineage>
        <taxon>Eukaryota</taxon>
        <taxon>Sar</taxon>
        <taxon>Stramenopiles</taxon>
        <taxon>Ochrophyta</taxon>
        <taxon>Bacillariophyta</taxon>
        <taxon>Bacillariophyceae</taxon>
        <taxon>Bacillariophycidae</taxon>
        <taxon>Bacillariales</taxon>
        <taxon>Bacillariaceae</taxon>
        <taxon>Nitzschia</taxon>
    </lineage>
</organism>
<gene>
    <name evidence="3" type="ORF">IV203_028080</name>
</gene>
<evidence type="ECO:0000256" key="2">
    <source>
        <dbReference type="SAM" id="Phobius"/>
    </source>
</evidence>
<dbReference type="OrthoDB" id="9978233at2759"/>
<keyword evidence="2" id="KW-1133">Transmembrane helix</keyword>
<proteinExistence type="predicted"/>
<protein>
    <submittedName>
        <fullName evidence="3">Uncharacterized protein</fullName>
    </submittedName>
</protein>
<evidence type="ECO:0000313" key="3">
    <source>
        <dbReference type="EMBL" id="KAG7370334.1"/>
    </source>
</evidence>
<keyword evidence="2" id="KW-0812">Transmembrane</keyword>
<keyword evidence="4" id="KW-1185">Reference proteome</keyword>
<evidence type="ECO:0000256" key="1">
    <source>
        <dbReference type="SAM" id="MobiDB-lite"/>
    </source>
</evidence>
<feature type="transmembrane region" description="Helical" evidence="2">
    <location>
        <begin position="273"/>
        <end position="300"/>
    </location>
</feature>
<dbReference type="EMBL" id="JAGRRH010000005">
    <property type="protein sequence ID" value="KAG7370334.1"/>
    <property type="molecule type" value="Genomic_DNA"/>
</dbReference>
<feature type="transmembrane region" description="Helical" evidence="2">
    <location>
        <begin position="82"/>
        <end position="100"/>
    </location>
</feature>
<feature type="transmembrane region" description="Helical" evidence="2">
    <location>
        <begin position="195"/>
        <end position="214"/>
    </location>
</feature>
<sequence>MGCIPSSPHQDTAGRLRNPSLFEDTTMMSSIQGDIDRSVNESSCPYQSVASTSRSESSSPRRKKKPRNDPYYPNRPSFPTQLIQTVFVLAGVGFFGFFLTNKTRQPAKAVAQFLKDFMASFPQYLREYETILLDRFNSIDWTWFTRRPEFWWDTEKVDWDDISKANFWVAVVTLSLFVMDLLFSCENKQGNPIMLFPLIMYCLEYAIVSIHAQASHLLQNETYMSFNTTKIGDEIFKRPQMVVMTFTHLFALDLGLNFVMMKDFYSRISSRRLAYRLIMVLIVGGTIAQGISTVLIYLVLRVTLFSGPLIHSSRHLPTIRNSYKREVEYLLDPIPRGSGALNGWVQSIPSPLNLPFFFFFVSAGTIRFFVTLVVYLLYVTFICIPVSAVFFSLRRSWKLLCGKQDVQGALYSPLETVDGKVFPPKAVLVVTAHLRLICFVNRSNHIFNAIIGWWLRRFLEAAVMYEFTLPFKDDFSPYVAFLMSEFGPVFPMGNGLGFGSYKHVKSIIENPDQRKSGLSLAWSISSAQHNWSKNLLTSLPEKENEKSVVAQGRQIVWSWLADVNTRLKDPIVRKRLDAMLPFANLDGSMVDKTLIETAFGSTLFHLLTGGDFTKFERKRYHKLLTNAFPFMSDFINKTWFGGILEYKGIRDYDVMRRAFLRYPEADSLQRALALAEEKNWDDWNPAEVVRFLVFKFSIAAGAAPAFALGNIVEMLFKEPDLAEFYTKSPKLFILENMRLQRGVPLVNFMAHDFELPDGVEYVTIFDKRIPVPNGTPLHCSIQNANRDVSVFGTDAGKLNFQRDPDKLKQMLTFNGNINQIEAAGESFNFPPRRCPGYENATAIMEFLVDRYRPKFSIDSEMHDIPQARLEEIKCSQTTFQNFVLMMGKITYDEANKYFPTASDVKHPLDTTGRNIGHLSIVAAGKRSIPVYDEDVPAQDATKDKLTAKVLSAAPIYDDEGEWGSPDEAIGWRNNWFSSNFPPVNTDYTGAVSISNLVSQMAVSGIGCLHTQTFDSLSSSSVVRLMCKDDSVVYVNDNTVLGAYRVRRGYDRYGAAAYFDRSFQLVGIYTCSSGEYLRCPSSLMALLARNKTNNDDLEIDLETEELSQWRHAMWIWRVSTLALVTVADHLVNVHMIAANSLVTASRLHLSISHPLRSFLKMFTYRTIGINLKAYHTLVKRKGVVNRNWAFEEDDLQTLLESTPNTFKKNFKHYIPESMRNVKDYPVNQDLTEFCDVITNLVRKFLLIVYGSAGSTNTKSCHLKRNMDNDPEFQSFLEGLAKSLDLVHSRDLSSFDDIVDTLTSLICNVTGMHELVGQISDYFVHPKICGTTIRRGKEIDSIQIYQLNCTLVSSTGLRMPRLMGNWEHLVTRNRYADESVALLREFQMDLENLSVEIDKRNDSRAFPMSSFDPVHLESSVSV</sequence>
<comment type="caution">
    <text evidence="3">The sequence shown here is derived from an EMBL/GenBank/DDBJ whole genome shotgun (WGS) entry which is preliminary data.</text>
</comment>
<reference evidence="3" key="1">
    <citation type="journal article" date="2021" name="Sci. Rep.">
        <title>Diploid genomic architecture of Nitzschia inconspicua, an elite biomass production diatom.</title>
        <authorList>
            <person name="Oliver A."/>
            <person name="Podell S."/>
            <person name="Pinowska A."/>
            <person name="Traller J.C."/>
            <person name="Smith S.R."/>
            <person name="McClure R."/>
            <person name="Beliaev A."/>
            <person name="Bohutskyi P."/>
            <person name="Hill E.A."/>
            <person name="Rabines A."/>
            <person name="Zheng H."/>
            <person name="Allen L.Z."/>
            <person name="Kuo A."/>
            <person name="Grigoriev I.V."/>
            <person name="Allen A.E."/>
            <person name="Hazlebeck D."/>
            <person name="Allen E.E."/>
        </authorList>
    </citation>
    <scope>NUCLEOTIDE SEQUENCE</scope>
    <source>
        <strain evidence="3">Hildebrandi</strain>
    </source>
</reference>
<dbReference type="Proteomes" id="UP000693970">
    <property type="component" value="Unassembled WGS sequence"/>
</dbReference>
<feature type="region of interest" description="Disordered" evidence="1">
    <location>
        <begin position="32"/>
        <end position="75"/>
    </location>
</feature>
<accession>A0A9K3Q6N9</accession>
<feature type="transmembrane region" description="Helical" evidence="2">
    <location>
        <begin position="375"/>
        <end position="393"/>
    </location>
</feature>